<reference evidence="4 5" key="1">
    <citation type="submission" date="2020-06" db="EMBL/GenBank/DDBJ databases">
        <authorList>
            <person name="Li R."/>
            <person name="Bekaert M."/>
        </authorList>
    </citation>
    <scope>NUCLEOTIDE SEQUENCE [LARGE SCALE GENOMIC DNA]</scope>
    <source>
        <strain evidence="5">wild</strain>
    </source>
</reference>
<dbReference type="EMBL" id="CACVKT020002746">
    <property type="protein sequence ID" value="CAC5379641.1"/>
    <property type="molecule type" value="Genomic_DNA"/>
</dbReference>
<dbReference type="AlphaFoldDB" id="A0A6J8B849"/>
<gene>
    <name evidence="4" type="ORF">MCOR_15684</name>
</gene>
<organism evidence="4 5">
    <name type="scientific">Mytilus coruscus</name>
    <name type="common">Sea mussel</name>
    <dbReference type="NCBI Taxonomy" id="42192"/>
    <lineage>
        <taxon>Eukaryota</taxon>
        <taxon>Metazoa</taxon>
        <taxon>Spiralia</taxon>
        <taxon>Lophotrochozoa</taxon>
        <taxon>Mollusca</taxon>
        <taxon>Bivalvia</taxon>
        <taxon>Autobranchia</taxon>
        <taxon>Pteriomorphia</taxon>
        <taxon>Mytilida</taxon>
        <taxon>Mytiloidea</taxon>
        <taxon>Mytilidae</taxon>
        <taxon>Mytilinae</taxon>
        <taxon>Mytilus</taxon>
    </lineage>
</organism>
<protein>
    <recommendedName>
        <fullName evidence="6">MACPF domain-containing protein</fullName>
    </recommendedName>
</protein>
<name>A0A6J8B849_MYTCO</name>
<dbReference type="InterPro" id="IPR020864">
    <property type="entry name" value="MACPF"/>
</dbReference>
<feature type="region of interest" description="Disordered" evidence="1">
    <location>
        <begin position="1"/>
        <end position="28"/>
    </location>
</feature>
<dbReference type="Proteomes" id="UP000507470">
    <property type="component" value="Unassembled WGS sequence"/>
</dbReference>
<evidence type="ECO:0000259" key="2">
    <source>
        <dbReference type="Pfam" id="PF01823"/>
    </source>
</evidence>
<feature type="domain" description="MACPF" evidence="2">
    <location>
        <begin position="512"/>
        <end position="586"/>
    </location>
</feature>
<feature type="compositionally biased region" description="Basic and acidic residues" evidence="1">
    <location>
        <begin position="1"/>
        <end position="14"/>
    </location>
</feature>
<evidence type="ECO:0000259" key="3">
    <source>
        <dbReference type="Pfam" id="PF16977"/>
    </source>
</evidence>
<dbReference type="Pfam" id="PF16977">
    <property type="entry name" value="ApeC"/>
    <property type="match status" value="1"/>
</dbReference>
<proteinExistence type="predicted"/>
<dbReference type="OrthoDB" id="1366754at2759"/>
<dbReference type="PANTHER" id="PTHR19324:SF33">
    <property type="entry name" value="MUCIN-5AC"/>
    <property type="match status" value="1"/>
</dbReference>
<evidence type="ECO:0000313" key="5">
    <source>
        <dbReference type="Proteomes" id="UP000507470"/>
    </source>
</evidence>
<sequence length="915" mass="103889">MRPEAEHSPPDRPCPRWGEQDDIEHGRNYRTTDGYSKFRSNFDACHELPIEHEVKHLEGFAYPKPFEVNIRSRIKDLPAPTRRVDRGEHLEMFPKHDPSRQDEQGQCRLSEATRNSLEATRSKLYEKSRYQILLPGKYQANKENTEIQLFNINRIQCPKTPQHEECIQTRHTSNAALFSRFLQKDDNLEINDNDVQHSSFRVDDFNQNFPFLLSSIYNYRLPSSLHQPDDHLQEDYLSLLKLQEMANKKEVRHPQRIFHRPTVPDKIGVFMDSVKTEMNICEYDKTHQETVSESVVREIPEPCVGEWENSSVLHKLKLSDKAGTQQKYHSSHEEPLPDLRDNGKYSKRVNFYGFNSSAFRGIAVAVNNVECSVSDNHFIGLGYNILLGNPDGGDLSEVGVDPGIKTTRHILRISPDTTSKLIVNDGGRACVTPNNATSIFYGAKSYQKYLLGDIVTFGEGDSSIKPFAFTGSTVFKDVEHRTSVNHNVIRDAISVCNGGRIRYVMPPLYSSLHDVSDEFASAVCNLPVNYDKDAYRQFLDIWGTHVIVGVETGTKNVTRYEQSDSQLADFLLSQDIKFGSVSVEDYMGYGSVVYLNISNFHHNDYHKMHGGQKDASLSIGTASSPQPVAYKLATIATFIHENFFNNASVFLNKGICNEGVTFYLPNRQNNTIMALAEYAAAKGIISEPRDPEMKLPITWPHGTYGLYKARTGCPITPSRFAEGWRRQDAEDDKNTNYWTSDIHLAGTMEKNKPVFYFCMKTANENSNYERNWPTGNYCILKKGGCPTGLTGGSVYWDDEDSSNANGHSGTLPDGEYDSNTRIDFCCRSDGFSKRKILLPIDRPFYLMRYTSTCQEVFGMSVKEEIFSVDTENLFNKDKCSGAHPYDPNCNRNHELHYCYYENKAPVPVTVGTIIG</sequence>
<evidence type="ECO:0000256" key="1">
    <source>
        <dbReference type="SAM" id="MobiDB-lite"/>
    </source>
</evidence>
<keyword evidence="5" id="KW-1185">Reference proteome</keyword>
<evidence type="ECO:0000313" key="4">
    <source>
        <dbReference type="EMBL" id="CAC5379641.1"/>
    </source>
</evidence>
<dbReference type="InterPro" id="IPR031569">
    <property type="entry name" value="ApeC"/>
</dbReference>
<feature type="domain" description="Apextrin C-terminal" evidence="3">
    <location>
        <begin position="699"/>
        <end position="900"/>
    </location>
</feature>
<evidence type="ECO:0008006" key="6">
    <source>
        <dbReference type="Google" id="ProtNLM"/>
    </source>
</evidence>
<accession>A0A6J8B849</accession>
<dbReference type="PANTHER" id="PTHR19324">
    <property type="entry name" value="PERFORIN-LIKE PROTEIN 1"/>
    <property type="match status" value="1"/>
</dbReference>
<dbReference type="Pfam" id="PF01823">
    <property type="entry name" value="MACPF"/>
    <property type="match status" value="1"/>
</dbReference>